<comment type="caution">
    <text evidence="2">The sequence shown here is derived from an EMBL/GenBank/DDBJ whole genome shotgun (WGS) entry which is preliminary data.</text>
</comment>
<reference evidence="2 3" key="1">
    <citation type="submission" date="2021-03" db="EMBL/GenBank/DDBJ databases">
        <title>Sequencing the genomes of 1000 actinobacteria strains.</title>
        <authorList>
            <person name="Klenk H.-P."/>
        </authorList>
    </citation>
    <scope>NUCLEOTIDE SEQUENCE [LARGE SCALE GENOMIC DNA]</scope>
    <source>
        <strain evidence="2 3">DSM 44580</strain>
    </source>
</reference>
<dbReference type="PANTHER" id="PTHR33164">
    <property type="entry name" value="TRANSCRIPTIONAL REGULATOR, MARR FAMILY"/>
    <property type="match status" value="1"/>
</dbReference>
<dbReference type="InterPro" id="IPR036390">
    <property type="entry name" value="WH_DNA-bd_sf"/>
</dbReference>
<dbReference type="EMBL" id="JAGIOO010000001">
    <property type="protein sequence ID" value="MBP2475357.1"/>
    <property type="molecule type" value="Genomic_DNA"/>
</dbReference>
<dbReference type="InterPro" id="IPR036388">
    <property type="entry name" value="WH-like_DNA-bd_sf"/>
</dbReference>
<feature type="domain" description="HTH marR-type" evidence="1">
    <location>
        <begin position="16"/>
        <end position="152"/>
    </location>
</feature>
<dbReference type="PROSITE" id="PS50995">
    <property type="entry name" value="HTH_MARR_2"/>
    <property type="match status" value="1"/>
</dbReference>
<evidence type="ECO:0000313" key="3">
    <source>
        <dbReference type="Proteomes" id="UP001519363"/>
    </source>
</evidence>
<dbReference type="PANTHER" id="PTHR33164:SF99">
    <property type="entry name" value="MARR FAMILY REGULATORY PROTEIN"/>
    <property type="match status" value="1"/>
</dbReference>
<dbReference type="SMART" id="SM00347">
    <property type="entry name" value="HTH_MARR"/>
    <property type="match status" value="1"/>
</dbReference>
<dbReference type="Gene3D" id="1.10.10.10">
    <property type="entry name" value="Winged helix-like DNA-binding domain superfamily/Winged helix DNA-binding domain"/>
    <property type="match status" value="1"/>
</dbReference>
<proteinExistence type="predicted"/>
<sequence>MTSQPPAEPPWLSEPEMRAWRAYIIGSQLLAYQLNRELQEGHDLTLADYEILVRLSEQPDLRMRMSQLAGVVASSKSRLSHQIGRMEKAGLAVRVECASDGRGVYAQLTESGLRRLREAAPAHVEGVRKHLIDLLDPTEHTALATVFEKLTEHLSGR</sequence>
<dbReference type="InterPro" id="IPR039422">
    <property type="entry name" value="MarR/SlyA-like"/>
</dbReference>
<dbReference type="Pfam" id="PF12802">
    <property type="entry name" value="MarR_2"/>
    <property type="match status" value="1"/>
</dbReference>
<keyword evidence="2" id="KW-0238">DNA-binding</keyword>
<gene>
    <name evidence="2" type="ORF">JOF53_004229</name>
</gene>
<dbReference type="SUPFAM" id="SSF46785">
    <property type="entry name" value="Winged helix' DNA-binding domain"/>
    <property type="match status" value="1"/>
</dbReference>
<dbReference type="GO" id="GO:0003677">
    <property type="term" value="F:DNA binding"/>
    <property type="evidence" value="ECO:0007669"/>
    <property type="project" value="UniProtKB-KW"/>
</dbReference>
<accession>A0ABS5AFK1</accession>
<dbReference type="InterPro" id="IPR000835">
    <property type="entry name" value="HTH_MarR-typ"/>
</dbReference>
<dbReference type="RefSeq" id="WP_372444665.1">
    <property type="nucleotide sequence ID" value="NZ_JAGIOO010000001.1"/>
</dbReference>
<dbReference type="Proteomes" id="UP001519363">
    <property type="component" value="Unassembled WGS sequence"/>
</dbReference>
<name>A0ABS5AFK1_9PSEU</name>
<evidence type="ECO:0000259" key="1">
    <source>
        <dbReference type="PROSITE" id="PS50995"/>
    </source>
</evidence>
<keyword evidence="3" id="KW-1185">Reference proteome</keyword>
<evidence type="ECO:0000313" key="2">
    <source>
        <dbReference type="EMBL" id="MBP2475357.1"/>
    </source>
</evidence>
<organism evidence="2 3">
    <name type="scientific">Crossiella equi</name>
    <dbReference type="NCBI Taxonomy" id="130796"/>
    <lineage>
        <taxon>Bacteria</taxon>
        <taxon>Bacillati</taxon>
        <taxon>Actinomycetota</taxon>
        <taxon>Actinomycetes</taxon>
        <taxon>Pseudonocardiales</taxon>
        <taxon>Pseudonocardiaceae</taxon>
        <taxon>Crossiella</taxon>
    </lineage>
</organism>
<protein>
    <submittedName>
        <fullName evidence="2">DNA-binding MarR family transcriptional regulator</fullName>
    </submittedName>
</protein>